<dbReference type="AlphaFoldDB" id="A0A376ZT49"/>
<evidence type="ECO:0000313" key="2">
    <source>
        <dbReference type="Proteomes" id="UP000254052"/>
    </source>
</evidence>
<gene>
    <name evidence="1" type="ORF">NCTC9962_00289</name>
</gene>
<proteinExistence type="predicted"/>
<accession>A0A376ZT49</accession>
<dbReference type="Proteomes" id="UP000254052">
    <property type="component" value="Unassembled WGS sequence"/>
</dbReference>
<dbReference type="EMBL" id="UGED01000001">
    <property type="protein sequence ID" value="STK78043.1"/>
    <property type="molecule type" value="Genomic_DNA"/>
</dbReference>
<name>A0A376ZT49_ECOLX</name>
<evidence type="ECO:0000313" key="1">
    <source>
        <dbReference type="EMBL" id="STK78043.1"/>
    </source>
</evidence>
<reference evidence="1 2" key="1">
    <citation type="submission" date="2018-06" db="EMBL/GenBank/DDBJ databases">
        <authorList>
            <consortium name="Pathogen Informatics"/>
            <person name="Doyle S."/>
        </authorList>
    </citation>
    <scope>NUCLEOTIDE SEQUENCE [LARGE SCALE GENOMIC DNA]</scope>
    <source>
        <strain evidence="1 2">NCTC9962</strain>
    </source>
</reference>
<protein>
    <submittedName>
        <fullName evidence="1">Uncharacterized protein</fullName>
    </submittedName>
</protein>
<sequence length="71" mass="8176">MCFHQIRLACRFLRLINQTGETDVFFYTFLQLFDAVVTVSSFKTGHRAQANFKNASRNVESDPPIYAGEAW</sequence>
<organism evidence="1 2">
    <name type="scientific">Escherichia coli</name>
    <dbReference type="NCBI Taxonomy" id="562"/>
    <lineage>
        <taxon>Bacteria</taxon>
        <taxon>Pseudomonadati</taxon>
        <taxon>Pseudomonadota</taxon>
        <taxon>Gammaproteobacteria</taxon>
        <taxon>Enterobacterales</taxon>
        <taxon>Enterobacteriaceae</taxon>
        <taxon>Escherichia</taxon>
    </lineage>
</organism>